<keyword evidence="5" id="KW-0411">Iron-sulfur</keyword>
<evidence type="ECO:0000259" key="6">
    <source>
        <dbReference type="PROSITE" id="PS51918"/>
    </source>
</evidence>
<dbReference type="CDD" id="cd21128">
    <property type="entry name" value="SPASM_rSAM"/>
    <property type="match status" value="1"/>
</dbReference>
<dbReference type="InterPro" id="IPR023885">
    <property type="entry name" value="4Fe4S-binding_SPASM_dom"/>
</dbReference>
<evidence type="ECO:0000256" key="2">
    <source>
        <dbReference type="ARBA" id="ARBA00022691"/>
    </source>
</evidence>
<dbReference type="Proteomes" id="UP000004793">
    <property type="component" value="Chromosome"/>
</dbReference>
<dbReference type="PANTHER" id="PTHR43524:SF1">
    <property type="entry name" value="RADICAL SAM SUPERFAMILY PROTEIN"/>
    <property type="match status" value="1"/>
</dbReference>
<dbReference type="EMBL" id="AP012051">
    <property type="protein sequence ID" value="BAL80658.1"/>
    <property type="molecule type" value="Genomic_DNA"/>
</dbReference>
<dbReference type="GO" id="GO:0046872">
    <property type="term" value="F:metal ion binding"/>
    <property type="evidence" value="ECO:0007669"/>
    <property type="project" value="UniProtKB-KW"/>
</dbReference>
<dbReference type="InterPro" id="IPR006638">
    <property type="entry name" value="Elp3/MiaA/NifB-like_rSAM"/>
</dbReference>
<dbReference type="GO" id="GO:0051536">
    <property type="term" value="F:iron-sulfur cluster binding"/>
    <property type="evidence" value="ECO:0007669"/>
    <property type="project" value="UniProtKB-KW"/>
</dbReference>
<dbReference type="CDD" id="cd01335">
    <property type="entry name" value="Radical_SAM"/>
    <property type="match status" value="1"/>
</dbReference>
<dbReference type="SUPFAM" id="SSF102114">
    <property type="entry name" value="Radical SAM enzymes"/>
    <property type="match status" value="1"/>
</dbReference>
<reference evidence="7 8" key="1">
    <citation type="submission" date="2011-01" db="EMBL/GenBank/DDBJ databases">
        <title>Whole genome sequence of Caldisericum exile AZM16c01.</title>
        <authorList>
            <person name="Narita-Yamada S."/>
            <person name="Kawakoshi A."/>
            <person name="Nakamura S."/>
            <person name="Sasagawa M."/>
            <person name="Fukada J."/>
            <person name="Sekine M."/>
            <person name="Kato Y."/>
            <person name="Fukai R."/>
            <person name="Sasaki K."/>
            <person name="Hanamaki A."/>
            <person name="Narita H."/>
            <person name="Konno Y."/>
            <person name="Mori K."/>
            <person name="Yamazaki S."/>
            <person name="Suzuki K."/>
            <person name="Fujita N."/>
        </authorList>
    </citation>
    <scope>NUCLEOTIDE SEQUENCE [LARGE SCALE GENOMIC DNA]</scope>
    <source>
        <strain evidence="8">DSM 21853 / NBRC 104410 / AZM16c01</strain>
    </source>
</reference>
<proteinExistence type="predicted"/>
<name>A0A7U6JEN5_CALEA</name>
<sequence length="486" mass="56251">MSIGEEIKRKALSKSIEWFIGYVYKNPDKNLRKGFETLYRLSNTLNFNQMFKNQIKNIIDVVSTDTPTKRYIVNLFTDTRKDILQKIAVNFIVNAGWYGVPKQHKITVREGIKVPWFMLVDPTEKCNYNCIGCWAGSYDRAHELSFERFDRLMEEAKELGIYFIVVSGGEPTIYPHLLDIFKKHNDMAFMFYTNGSLISEKYAERLAEVGNAVPCISVEGFKEKTDWRRGPGAWDRVVKAMDNLKKAGVPFGYSVTETSKNIEEVLSDEFVDFMIDKGAKIAWYFQYIPTGKDPDITLMLTPEQRLKSYKRINEIRSTKPLFAADFWNDGIYTDGCIAGARSYLHITADGGIEPCAFIHLAQGNINEISLKEALQLPFFKEIQKFQPYSDNLLRPCMLVDNPDIFRKIGSLPGVRSTDGTLENMYKEVGKHLDELSKKWEEISRPVFEHDHPEVAKRIREYKQRKEKILKENEEKIEAFYHSGETY</sequence>
<dbReference type="OrthoDB" id="9782387at2"/>
<dbReference type="KEGG" id="cex:CSE_05320"/>
<dbReference type="InterPro" id="IPR058240">
    <property type="entry name" value="rSAM_sf"/>
</dbReference>
<evidence type="ECO:0000313" key="7">
    <source>
        <dbReference type="EMBL" id="BAL80658.1"/>
    </source>
</evidence>
<comment type="cofactor">
    <cofactor evidence="1">
        <name>[4Fe-4S] cluster</name>
        <dbReference type="ChEBI" id="CHEBI:49883"/>
    </cofactor>
</comment>
<keyword evidence="2" id="KW-0949">S-adenosyl-L-methionine</keyword>
<gene>
    <name evidence="7" type="ordered locus">CSE_05320</name>
</gene>
<dbReference type="SFLD" id="SFLDG01386">
    <property type="entry name" value="main_SPASM_domain-containing"/>
    <property type="match status" value="1"/>
</dbReference>
<dbReference type="InterPro" id="IPR013785">
    <property type="entry name" value="Aldolase_TIM"/>
</dbReference>
<evidence type="ECO:0000256" key="4">
    <source>
        <dbReference type="ARBA" id="ARBA00023004"/>
    </source>
</evidence>
<dbReference type="Gene3D" id="3.20.20.70">
    <property type="entry name" value="Aldolase class I"/>
    <property type="match status" value="1"/>
</dbReference>
<evidence type="ECO:0000256" key="3">
    <source>
        <dbReference type="ARBA" id="ARBA00022723"/>
    </source>
</evidence>
<keyword evidence="3" id="KW-0479">Metal-binding</keyword>
<dbReference type="InterPro" id="IPR007197">
    <property type="entry name" value="rSAM"/>
</dbReference>
<dbReference type="Pfam" id="PF13186">
    <property type="entry name" value="SPASM"/>
    <property type="match status" value="1"/>
</dbReference>
<protein>
    <recommendedName>
        <fullName evidence="6">Radical SAM core domain-containing protein</fullName>
    </recommendedName>
</protein>
<feature type="domain" description="Radical SAM core" evidence="6">
    <location>
        <begin position="110"/>
        <end position="319"/>
    </location>
</feature>
<keyword evidence="8" id="KW-1185">Reference proteome</keyword>
<evidence type="ECO:0000313" key="8">
    <source>
        <dbReference type="Proteomes" id="UP000004793"/>
    </source>
</evidence>
<dbReference type="Pfam" id="PF04055">
    <property type="entry name" value="Radical_SAM"/>
    <property type="match status" value="1"/>
</dbReference>
<dbReference type="PROSITE" id="PS51918">
    <property type="entry name" value="RADICAL_SAM"/>
    <property type="match status" value="1"/>
</dbReference>
<dbReference type="SFLD" id="SFLDS00029">
    <property type="entry name" value="Radical_SAM"/>
    <property type="match status" value="1"/>
</dbReference>
<dbReference type="SMART" id="SM00729">
    <property type="entry name" value="Elp3"/>
    <property type="match status" value="1"/>
</dbReference>
<dbReference type="SFLD" id="SFLDG01067">
    <property type="entry name" value="SPASM/twitch_domain_containing"/>
    <property type="match status" value="1"/>
</dbReference>
<keyword evidence="4" id="KW-0408">Iron</keyword>
<dbReference type="RefSeq" id="WP_014453062.1">
    <property type="nucleotide sequence ID" value="NC_017096.1"/>
</dbReference>
<accession>A0A7U6JEN5</accession>
<organism evidence="7 8">
    <name type="scientific">Caldisericum exile (strain DSM 21853 / NBRC 104410 / AZM16c01)</name>
    <dbReference type="NCBI Taxonomy" id="511051"/>
    <lineage>
        <taxon>Bacteria</taxon>
        <taxon>Pseudomonadati</taxon>
        <taxon>Caldisericota/Cryosericota group</taxon>
        <taxon>Caldisericota</taxon>
        <taxon>Caldisericia</taxon>
        <taxon>Caldisericales</taxon>
        <taxon>Caldisericaceae</taxon>
        <taxon>Caldisericum</taxon>
    </lineage>
</organism>
<evidence type="ECO:0000256" key="1">
    <source>
        <dbReference type="ARBA" id="ARBA00001966"/>
    </source>
</evidence>
<dbReference type="AlphaFoldDB" id="A0A7U6JEN5"/>
<dbReference type="PANTHER" id="PTHR43524">
    <property type="entry name" value="RADICAL SAM SUPERFAMILY PROTEIN"/>
    <property type="match status" value="1"/>
</dbReference>
<dbReference type="GO" id="GO:0003824">
    <property type="term" value="F:catalytic activity"/>
    <property type="evidence" value="ECO:0007669"/>
    <property type="project" value="InterPro"/>
</dbReference>
<evidence type="ECO:0000256" key="5">
    <source>
        <dbReference type="ARBA" id="ARBA00023014"/>
    </source>
</evidence>